<accession>A0A7R9D4G1</accession>
<proteinExistence type="predicted"/>
<dbReference type="AlphaFoldDB" id="A0A7R9D4G1"/>
<dbReference type="EMBL" id="OD003479">
    <property type="protein sequence ID" value="CAD7407955.1"/>
    <property type="molecule type" value="Genomic_DNA"/>
</dbReference>
<name>A0A7R9D4G1_TIMPO</name>
<protein>
    <submittedName>
        <fullName evidence="1">Uncharacterized protein</fullName>
    </submittedName>
</protein>
<gene>
    <name evidence="1" type="ORF">TPSB3V08_LOCUS6134</name>
</gene>
<reference evidence="1" key="1">
    <citation type="submission" date="2020-11" db="EMBL/GenBank/DDBJ databases">
        <authorList>
            <person name="Tran Van P."/>
        </authorList>
    </citation>
    <scope>NUCLEOTIDE SEQUENCE</scope>
</reference>
<dbReference type="GO" id="GO:0003676">
    <property type="term" value="F:nucleic acid binding"/>
    <property type="evidence" value="ECO:0007669"/>
    <property type="project" value="InterPro"/>
</dbReference>
<sequence length="270" mass="30631">MGVLEYTPSKCKDIIVAVCVIHNLCVNRNIPLLDPPPPNVNLDAEFLPWPARSFDYNPIENPWSTIAFRLAKMKPKNGAELRLVVTTLWQHVTVEEYRRFIDCMPEHIKMGIKTKGELLIVLIAKMPDGNEKNANVAGPMRFCFVQQRKQVGTLGQPANTKDIHPMRPRQIHQGSPMKDIIIDTVDTEDELDEDGEFVDLASTETNYFHDTWLPCQIVDKNLREGLPLAEEAEVGLCWDRVRTVLDHDLGKSLLKRSKTTQSQHGLSTVL</sequence>
<dbReference type="Gene3D" id="3.30.420.10">
    <property type="entry name" value="Ribonuclease H-like superfamily/Ribonuclease H"/>
    <property type="match status" value="1"/>
</dbReference>
<evidence type="ECO:0000313" key="1">
    <source>
        <dbReference type="EMBL" id="CAD7407955.1"/>
    </source>
</evidence>
<dbReference type="InterPro" id="IPR036397">
    <property type="entry name" value="RNaseH_sf"/>
</dbReference>
<organism evidence="1">
    <name type="scientific">Timema poppense</name>
    <name type="common">Walking stick</name>
    <dbReference type="NCBI Taxonomy" id="170557"/>
    <lineage>
        <taxon>Eukaryota</taxon>
        <taxon>Metazoa</taxon>
        <taxon>Ecdysozoa</taxon>
        <taxon>Arthropoda</taxon>
        <taxon>Hexapoda</taxon>
        <taxon>Insecta</taxon>
        <taxon>Pterygota</taxon>
        <taxon>Neoptera</taxon>
        <taxon>Polyneoptera</taxon>
        <taxon>Phasmatodea</taxon>
        <taxon>Timematodea</taxon>
        <taxon>Timematoidea</taxon>
        <taxon>Timematidae</taxon>
        <taxon>Timema</taxon>
    </lineage>
</organism>